<evidence type="ECO:0000259" key="4">
    <source>
        <dbReference type="PROSITE" id="PS51000"/>
    </source>
</evidence>
<dbReference type="InterPro" id="IPR036390">
    <property type="entry name" value="WH_DNA-bd_sf"/>
</dbReference>
<name>A0A220MNV0_9BACL</name>
<dbReference type="SMART" id="SM00420">
    <property type="entry name" value="HTH_DEOR"/>
    <property type="match status" value="1"/>
</dbReference>
<dbReference type="InterPro" id="IPR018356">
    <property type="entry name" value="Tscrpt_reg_HTH_DeoR_CS"/>
</dbReference>
<dbReference type="InterPro" id="IPR037171">
    <property type="entry name" value="NagB/RpiA_transferase-like"/>
</dbReference>
<organism evidence="5 6">
    <name type="scientific">Brevibacillus formosus</name>
    <dbReference type="NCBI Taxonomy" id="54913"/>
    <lineage>
        <taxon>Bacteria</taxon>
        <taxon>Bacillati</taxon>
        <taxon>Bacillota</taxon>
        <taxon>Bacilli</taxon>
        <taxon>Bacillales</taxon>
        <taxon>Paenibacillaceae</taxon>
        <taxon>Brevibacillus</taxon>
    </lineage>
</organism>
<dbReference type="PANTHER" id="PTHR30363:SF44">
    <property type="entry name" value="AGA OPERON TRANSCRIPTIONAL REPRESSOR-RELATED"/>
    <property type="match status" value="1"/>
</dbReference>
<dbReference type="KEGG" id="bfm:BP422_24620"/>
<dbReference type="GO" id="GO:0003700">
    <property type="term" value="F:DNA-binding transcription factor activity"/>
    <property type="evidence" value="ECO:0007669"/>
    <property type="project" value="InterPro"/>
</dbReference>
<dbReference type="Pfam" id="PF08220">
    <property type="entry name" value="HTH_DeoR"/>
    <property type="match status" value="1"/>
</dbReference>
<dbReference type="AlphaFoldDB" id="A0A220MNV0"/>
<dbReference type="SMART" id="SM01134">
    <property type="entry name" value="DeoRC"/>
    <property type="match status" value="1"/>
</dbReference>
<reference evidence="5 6" key="1">
    <citation type="submission" date="2016-11" db="EMBL/GenBank/DDBJ databases">
        <authorList>
            <person name="Jaros S."/>
            <person name="Januszkiewicz K."/>
            <person name="Wedrychowicz H."/>
        </authorList>
    </citation>
    <scope>NUCLEOTIDE SEQUENCE [LARGE SCALE GENOMIC DNA]</scope>
    <source>
        <strain evidence="5 6">NF2</strain>
    </source>
</reference>
<evidence type="ECO:0000256" key="2">
    <source>
        <dbReference type="ARBA" id="ARBA00023125"/>
    </source>
</evidence>
<evidence type="ECO:0000256" key="1">
    <source>
        <dbReference type="ARBA" id="ARBA00023015"/>
    </source>
</evidence>
<dbReference type="PRINTS" id="PR00037">
    <property type="entry name" value="HTHLACR"/>
</dbReference>
<evidence type="ECO:0000313" key="6">
    <source>
        <dbReference type="Proteomes" id="UP000197781"/>
    </source>
</evidence>
<protein>
    <submittedName>
        <fullName evidence="5">Transcriptional regulator</fullName>
    </submittedName>
</protein>
<dbReference type="RefSeq" id="WP_088910042.1">
    <property type="nucleotide sequence ID" value="NZ_CP018145.1"/>
</dbReference>
<keyword evidence="3" id="KW-0804">Transcription</keyword>
<dbReference type="SUPFAM" id="SSF46785">
    <property type="entry name" value="Winged helix' DNA-binding domain"/>
    <property type="match status" value="1"/>
</dbReference>
<dbReference type="SUPFAM" id="SSF100950">
    <property type="entry name" value="NagB/RpiA/CoA transferase-like"/>
    <property type="match status" value="1"/>
</dbReference>
<keyword evidence="2" id="KW-0238">DNA-binding</keyword>
<dbReference type="InterPro" id="IPR014036">
    <property type="entry name" value="DeoR-like_C"/>
</dbReference>
<dbReference type="GO" id="GO:0003677">
    <property type="term" value="F:DNA binding"/>
    <property type="evidence" value="ECO:0007669"/>
    <property type="project" value="UniProtKB-KW"/>
</dbReference>
<keyword evidence="1" id="KW-0805">Transcription regulation</keyword>
<gene>
    <name evidence="5" type="ORF">BP422_24620</name>
</gene>
<dbReference type="Gene3D" id="3.40.50.1360">
    <property type="match status" value="1"/>
</dbReference>
<dbReference type="InterPro" id="IPR001034">
    <property type="entry name" value="DeoR_HTH"/>
</dbReference>
<dbReference type="PROSITE" id="PS51000">
    <property type="entry name" value="HTH_DEOR_2"/>
    <property type="match status" value="1"/>
</dbReference>
<proteinExistence type="predicted"/>
<accession>A0A220MNV0</accession>
<dbReference type="Gene3D" id="1.10.10.10">
    <property type="entry name" value="Winged helix-like DNA-binding domain superfamily/Winged helix DNA-binding domain"/>
    <property type="match status" value="1"/>
</dbReference>
<sequence>MLAAERHSKILEQLKAEQSVTVSQLSLALDVSEVTIRKDLIKLENDGLLTRIHGGATITNFLPLERSFTEKLEERSEEKQAIAHQALSHIQPGDTVILGAGTTMMELAKLLRGLNDLTVVTNAVNIAMELNSQGKHHVILIGGEMRHKSFALVGSVAADNLRGLSVFKCFIGADGVHPENGLTTLNLAEAQINQVMMERARKVYVLADHSKFGETHLAKFAGLSDVDRIITDAAAQHLISKYAELGINLELASLQGVSR</sequence>
<dbReference type="Proteomes" id="UP000197781">
    <property type="component" value="Chromosome"/>
</dbReference>
<evidence type="ECO:0000256" key="3">
    <source>
        <dbReference type="ARBA" id="ARBA00023163"/>
    </source>
</evidence>
<dbReference type="PROSITE" id="PS00894">
    <property type="entry name" value="HTH_DEOR_1"/>
    <property type="match status" value="1"/>
</dbReference>
<dbReference type="InterPro" id="IPR036388">
    <property type="entry name" value="WH-like_DNA-bd_sf"/>
</dbReference>
<evidence type="ECO:0000313" key="5">
    <source>
        <dbReference type="EMBL" id="ASJ56465.1"/>
    </source>
</evidence>
<feature type="domain" description="HTH deoR-type" evidence="4">
    <location>
        <begin position="3"/>
        <end position="58"/>
    </location>
</feature>
<dbReference type="EMBL" id="CP018145">
    <property type="protein sequence ID" value="ASJ56465.1"/>
    <property type="molecule type" value="Genomic_DNA"/>
</dbReference>
<dbReference type="PANTHER" id="PTHR30363">
    <property type="entry name" value="HTH-TYPE TRANSCRIPTIONAL REGULATOR SRLR-RELATED"/>
    <property type="match status" value="1"/>
</dbReference>
<dbReference type="InterPro" id="IPR050313">
    <property type="entry name" value="Carb_Metab_HTH_regulators"/>
</dbReference>
<dbReference type="Pfam" id="PF00455">
    <property type="entry name" value="DeoRC"/>
    <property type="match status" value="1"/>
</dbReference>